<evidence type="ECO:0000313" key="3">
    <source>
        <dbReference type="EMBL" id="OMJ79696.1"/>
    </source>
</evidence>
<accession>A0A1R2AWN8</accession>
<dbReference type="EMBL" id="MPUH01001261">
    <property type="protein sequence ID" value="OMJ68941.1"/>
    <property type="molecule type" value="Genomic_DNA"/>
</dbReference>
<organism evidence="2 4">
    <name type="scientific">Stentor coeruleus</name>
    <dbReference type="NCBI Taxonomy" id="5963"/>
    <lineage>
        <taxon>Eukaryota</taxon>
        <taxon>Sar</taxon>
        <taxon>Alveolata</taxon>
        <taxon>Ciliophora</taxon>
        <taxon>Postciliodesmatophora</taxon>
        <taxon>Heterotrichea</taxon>
        <taxon>Heterotrichida</taxon>
        <taxon>Stentoridae</taxon>
        <taxon>Stentor</taxon>
    </lineage>
</organism>
<dbReference type="AlphaFoldDB" id="A0A1R2AWN8"/>
<feature type="region of interest" description="Disordered" evidence="1">
    <location>
        <begin position="263"/>
        <end position="321"/>
    </location>
</feature>
<reference evidence="2 4" key="1">
    <citation type="submission" date="2016-11" db="EMBL/GenBank/DDBJ databases">
        <title>The macronuclear genome of Stentor coeruleus: a giant cell with tiny introns.</title>
        <authorList>
            <person name="Slabodnick M."/>
            <person name="Ruby J.G."/>
            <person name="Reiff S.B."/>
            <person name="Swart E.C."/>
            <person name="Gosai S."/>
            <person name="Prabakaran S."/>
            <person name="Witkowska E."/>
            <person name="Larue G.E."/>
            <person name="Fisher S."/>
            <person name="Freeman R.M."/>
            <person name="Gunawardena J."/>
            <person name="Chu W."/>
            <person name="Stover N.A."/>
            <person name="Gregory B.D."/>
            <person name="Nowacki M."/>
            <person name="Derisi J."/>
            <person name="Roy S.W."/>
            <person name="Marshall W.F."/>
            <person name="Sood P."/>
        </authorList>
    </citation>
    <scope>NUCLEOTIDE SEQUENCE [LARGE SCALE GENOMIC DNA]</scope>
    <source>
        <strain evidence="2">WM001</strain>
    </source>
</reference>
<sequence>MAQPINYFKAYGVPESDNFKIPRQLEFNRLQEMPMKLSVALVFKIIEQITLEKHYKYVGQRLKTLALKLEINGEKLLEFIRSLEIINNIEDLSVSLADTELIDQIIEFASALIPEDENEFSNRIFDELSYKLNLKITLLSNTAISYEAIQYTQRCPIVLNMMKNLANGRLLFFFKKNSTHQCLEPLIDKINESFSAQKRLMGAISKVLQKGVSTEAKEKISKLMMIWDQKYASRGIIKELASFPIRIAKPKNDLMSSQIKPQPQIVPVPSQDPTFKNLPKGAPVKQNSSIKQSQENPPGLSLFQPANPRIPVANPPAPKVQEKPSIIPSIIPNIDMPKNDTVKSAFHCDECRLEAKNCFISLSCKCSLSFCCLSASVIERKCVFCSEPVSQDKVDEISIYF</sequence>
<evidence type="ECO:0000256" key="1">
    <source>
        <dbReference type="SAM" id="MobiDB-lite"/>
    </source>
</evidence>
<comment type="caution">
    <text evidence="2">The sequence shown here is derived from an EMBL/GenBank/DDBJ whole genome shotgun (WGS) entry which is preliminary data.</text>
</comment>
<evidence type="ECO:0000313" key="4">
    <source>
        <dbReference type="Proteomes" id="UP000187209"/>
    </source>
</evidence>
<evidence type="ECO:0008006" key="5">
    <source>
        <dbReference type="Google" id="ProtNLM"/>
    </source>
</evidence>
<protein>
    <recommendedName>
        <fullName evidence="5">CID domain-containing protein</fullName>
    </recommendedName>
</protein>
<evidence type="ECO:0000313" key="2">
    <source>
        <dbReference type="EMBL" id="OMJ68941.1"/>
    </source>
</evidence>
<name>A0A1R2AWN8_9CILI</name>
<gene>
    <name evidence="3" type="ORF">SteCoe_20215</name>
    <name evidence="2" type="ORF">SteCoe_33473</name>
</gene>
<proteinExistence type="predicted"/>
<keyword evidence="4" id="KW-1185">Reference proteome</keyword>
<dbReference type="Proteomes" id="UP000187209">
    <property type="component" value="Unassembled WGS sequence"/>
</dbReference>
<feature type="compositionally biased region" description="Polar residues" evidence="1">
    <location>
        <begin position="285"/>
        <end position="296"/>
    </location>
</feature>
<dbReference type="EMBL" id="MPUH01000458">
    <property type="protein sequence ID" value="OMJ79696.1"/>
    <property type="molecule type" value="Genomic_DNA"/>
</dbReference>